<sequence>MKALTPKQLSGQFGKKLDTLAKSIGGAIDWLESARHSAPRLEMEADRLRIRLMRQRNHAGNLASAAAKECAIGFFGLSQAGKSYLISALAASDKGRMEIALGNATLDFRQLNPQQHTGSMVLRISGQQTRVDNEWPVRLTLLKESELVAIIAAVYARRDPKQTLQSDEPQITERLKTLAMYRQSQPTGGLNEDDVVALWDSMTTAQICDNTALESHFWPQAIEMASLLGVDDRARLFSLLWGDDRQLSSLYRQLAHVLHHISAASAVLAPLSVVDDSALSVLNSNSLRYFNAAADRVIQVLPQHNNRSLKPVNLALAELTLLSREVLLPLYSSPKESLFEQVDLLDFPGFEQPAVVPDDAQHQLALSFLSAKRPFLLARAADHHDVDLLMVCSASGQRADTPLVGRMLDHWVKKNQGANSQPRSERKPGLIWALTPFDQRITHGQNHDAAVQRYVGNPGDAWGSMLATDDKGVKRMAGWLTNEVRREVRLERLQQQGSEIRRELADNLLGRWYQASGKEEPQFRMRTATALLKALQTRTGVHGELLERLLPGRETLRQLFLQRQQPVSRPQSGEHPLTADDPFGIGISIDLLSNDPIPGLIITGDDSPEESPPAEFPRQVYQLWINMLRQLPDQSSLLTLLGVNKPTLELLTEELITASIRLNIEAALVTMLTDQEAPGTPAEMIADRQVTRALSVLGDFIAWLGFQHLREDQRPESKINRGQPVFARPETQSASLGPGQRLTRLSLKPNNHAACYIFDWLVALNEMILLNAGYSAAGEIDSDHREQLAALLKQIGR</sequence>
<keyword evidence="2" id="KW-1185">Reference proteome</keyword>
<evidence type="ECO:0000313" key="2">
    <source>
        <dbReference type="Proteomes" id="UP000019918"/>
    </source>
</evidence>
<name>A0A014NBV9_9GAMM</name>
<dbReference type="PIRSF" id="PIRSF034586">
    <property type="entry name" value="Vir_effector_SfrC"/>
    <property type="match status" value="1"/>
</dbReference>
<protein>
    <submittedName>
        <fullName evidence="1">Virulence factor</fullName>
    </submittedName>
</protein>
<dbReference type="OrthoDB" id="1060501at2"/>
<dbReference type="EMBL" id="JFHN01000020">
    <property type="protein sequence ID" value="EXU76903.1"/>
    <property type="molecule type" value="Genomic_DNA"/>
</dbReference>
<reference evidence="1 2" key="1">
    <citation type="submission" date="2014-02" db="EMBL/GenBank/DDBJ databases">
        <title>Draft genome of Erwinia mallotivora strain BT-MARDI, a papaya dieback pathogen.</title>
        <authorList>
            <person name="Redzuan R."/>
            <person name="Abu Bakar N."/>
            <person name="Badrun R."/>
            <person name="Mohd Raih M.F."/>
            <person name="Rozano L."/>
            <person name="Mat Amin N."/>
        </authorList>
    </citation>
    <scope>NUCLEOTIDE SEQUENCE [LARGE SCALE GENOMIC DNA]</scope>
    <source>
        <strain evidence="1 2">BT-MARDI</strain>
    </source>
</reference>
<dbReference type="Pfam" id="PF10139">
    <property type="entry name" value="Virul_Fac"/>
    <property type="match status" value="2"/>
</dbReference>
<gene>
    <name evidence="1" type="ORF">BG55_02565</name>
</gene>
<organism evidence="1 2">
    <name type="scientific">Erwinia mallotivora</name>
    <dbReference type="NCBI Taxonomy" id="69222"/>
    <lineage>
        <taxon>Bacteria</taxon>
        <taxon>Pseudomonadati</taxon>
        <taxon>Pseudomonadota</taxon>
        <taxon>Gammaproteobacteria</taxon>
        <taxon>Enterobacterales</taxon>
        <taxon>Erwiniaceae</taxon>
        <taxon>Erwinia</taxon>
    </lineage>
</organism>
<dbReference type="AlphaFoldDB" id="A0A014NBV9"/>
<dbReference type="RefSeq" id="WP_034934022.1">
    <property type="nucleotide sequence ID" value="NZ_JFHN01000020.1"/>
</dbReference>
<dbReference type="InterPro" id="IPR017030">
    <property type="entry name" value="Vir_effector_SfrC"/>
</dbReference>
<comment type="caution">
    <text evidence="1">The sequence shown here is derived from an EMBL/GenBank/DDBJ whole genome shotgun (WGS) entry which is preliminary data.</text>
</comment>
<proteinExistence type="predicted"/>
<dbReference type="STRING" id="69222.BG55_02565"/>
<accession>A0A014NBV9</accession>
<dbReference type="PATRIC" id="fig|69222.5.peg.539"/>
<evidence type="ECO:0000313" key="1">
    <source>
        <dbReference type="EMBL" id="EXU76903.1"/>
    </source>
</evidence>
<dbReference type="Proteomes" id="UP000019918">
    <property type="component" value="Unassembled WGS sequence"/>
</dbReference>